<feature type="transmembrane region" description="Helical" evidence="1">
    <location>
        <begin position="7"/>
        <end position="28"/>
    </location>
</feature>
<sequence>MFFGKIFIVFSLLITFLFLLILFALFGFIDGSYLNYQGMGWEQTGKPILFLIFICFLLLLLFFYV</sequence>
<protein>
    <submittedName>
        <fullName evidence="2">Uncharacterized protein</fullName>
    </submittedName>
</protein>
<organism evidence="2 3">
    <name type="scientific">Cyanobacterium aponinum 0216</name>
    <dbReference type="NCBI Taxonomy" id="2676140"/>
    <lineage>
        <taxon>Bacteria</taxon>
        <taxon>Bacillati</taxon>
        <taxon>Cyanobacteriota</taxon>
        <taxon>Cyanophyceae</taxon>
        <taxon>Oscillatoriophycideae</taxon>
        <taxon>Chroococcales</taxon>
        <taxon>Geminocystaceae</taxon>
        <taxon>Cyanobacterium</taxon>
    </lineage>
</organism>
<gene>
    <name evidence="2" type="ORF">GGC33_17755</name>
</gene>
<name>A0A844GW91_9CHRO</name>
<evidence type="ECO:0000313" key="3">
    <source>
        <dbReference type="Proteomes" id="UP000437131"/>
    </source>
</evidence>
<dbReference type="Proteomes" id="UP000437131">
    <property type="component" value="Unassembled WGS sequence"/>
</dbReference>
<keyword evidence="1" id="KW-1133">Transmembrane helix</keyword>
<evidence type="ECO:0000256" key="1">
    <source>
        <dbReference type="SAM" id="Phobius"/>
    </source>
</evidence>
<keyword evidence="1" id="KW-0812">Transmembrane</keyword>
<dbReference type="AlphaFoldDB" id="A0A844GW91"/>
<proteinExistence type="predicted"/>
<dbReference type="RefSeq" id="WP_155084790.1">
    <property type="nucleotide sequence ID" value="NZ_WMIA01000048.1"/>
</dbReference>
<reference evidence="2 3" key="1">
    <citation type="submission" date="2019-11" db="EMBL/GenBank/DDBJ databases">
        <title>Isolation of a new High Light Tolerant Cyanobacteria.</title>
        <authorList>
            <person name="Dobson Z."/>
            <person name="Vaughn N."/>
            <person name="Vaughn M."/>
            <person name="Fromme P."/>
            <person name="Mazor Y."/>
        </authorList>
    </citation>
    <scope>NUCLEOTIDE SEQUENCE [LARGE SCALE GENOMIC DNA]</scope>
    <source>
        <strain evidence="2 3">0216</strain>
    </source>
</reference>
<evidence type="ECO:0000313" key="2">
    <source>
        <dbReference type="EMBL" id="MTF40754.1"/>
    </source>
</evidence>
<dbReference type="EMBL" id="WMIA01000048">
    <property type="protein sequence ID" value="MTF40754.1"/>
    <property type="molecule type" value="Genomic_DNA"/>
</dbReference>
<comment type="caution">
    <text evidence="2">The sequence shown here is derived from an EMBL/GenBank/DDBJ whole genome shotgun (WGS) entry which is preliminary data.</text>
</comment>
<feature type="transmembrane region" description="Helical" evidence="1">
    <location>
        <begin position="48"/>
        <end position="64"/>
    </location>
</feature>
<accession>A0A844GW91</accession>
<keyword evidence="1" id="KW-0472">Membrane</keyword>